<feature type="transmembrane region" description="Helical" evidence="6">
    <location>
        <begin position="30"/>
        <end position="47"/>
    </location>
</feature>
<dbReference type="EMBL" id="JAJVKT010000017">
    <property type="protein sequence ID" value="MCE7509736.1"/>
    <property type="molecule type" value="Genomic_DNA"/>
</dbReference>
<evidence type="ECO:0000256" key="4">
    <source>
        <dbReference type="ARBA" id="ARBA00022989"/>
    </source>
</evidence>
<dbReference type="RefSeq" id="WP_080531418.1">
    <property type="nucleotide sequence ID" value="NZ_CP012331.1"/>
</dbReference>
<evidence type="ECO:0000256" key="3">
    <source>
        <dbReference type="ARBA" id="ARBA00022692"/>
    </source>
</evidence>
<reference evidence="7" key="1">
    <citation type="submission" date="2022-01" db="EMBL/GenBank/DDBJ databases">
        <authorList>
            <person name="Karlyshev A.V."/>
            <person name="Jaspars M."/>
        </authorList>
    </citation>
    <scope>NUCLEOTIDE SEQUENCE</scope>
    <source>
        <strain evidence="7">AGSA3-2</strain>
    </source>
</reference>
<organism evidence="7 8">
    <name type="scientific">Alloalcanivorax xenomutans</name>
    <dbReference type="NCBI Taxonomy" id="1094342"/>
    <lineage>
        <taxon>Bacteria</taxon>
        <taxon>Pseudomonadati</taxon>
        <taxon>Pseudomonadota</taxon>
        <taxon>Gammaproteobacteria</taxon>
        <taxon>Oceanospirillales</taxon>
        <taxon>Alcanivoracaceae</taxon>
        <taxon>Alloalcanivorax</taxon>
    </lineage>
</organism>
<feature type="transmembrane region" description="Helical" evidence="6">
    <location>
        <begin position="160"/>
        <end position="178"/>
    </location>
</feature>
<keyword evidence="3 6" id="KW-0812">Transmembrane</keyword>
<feature type="transmembrane region" description="Helical" evidence="6">
    <location>
        <begin position="85"/>
        <end position="105"/>
    </location>
</feature>
<evidence type="ECO:0000256" key="2">
    <source>
        <dbReference type="ARBA" id="ARBA00022475"/>
    </source>
</evidence>
<evidence type="ECO:0000256" key="1">
    <source>
        <dbReference type="ARBA" id="ARBA00004429"/>
    </source>
</evidence>
<dbReference type="KEGG" id="axe:P40_16615"/>
<evidence type="ECO:0000256" key="5">
    <source>
        <dbReference type="ARBA" id="ARBA00023136"/>
    </source>
</evidence>
<dbReference type="Proteomes" id="UP001107961">
    <property type="component" value="Unassembled WGS sequence"/>
</dbReference>
<dbReference type="PANTHER" id="PTHR30482:SF17">
    <property type="entry name" value="ABC TRANSPORTER ATP-BINDING PROTEIN"/>
    <property type="match status" value="1"/>
</dbReference>
<feature type="transmembrane region" description="Helical" evidence="6">
    <location>
        <begin position="321"/>
        <end position="342"/>
    </location>
</feature>
<gene>
    <name evidence="7" type="ORF">LZG35_13910</name>
</gene>
<dbReference type="AlphaFoldDB" id="A0A9Q3W6M4"/>
<dbReference type="InterPro" id="IPR001851">
    <property type="entry name" value="ABC_transp_permease"/>
</dbReference>
<keyword evidence="8" id="KW-1185">Reference proteome</keyword>
<dbReference type="PANTHER" id="PTHR30482">
    <property type="entry name" value="HIGH-AFFINITY BRANCHED-CHAIN AMINO ACID TRANSPORT SYSTEM PERMEASE"/>
    <property type="match status" value="1"/>
</dbReference>
<comment type="caution">
    <text evidence="7">The sequence shown here is derived from an EMBL/GenBank/DDBJ whole genome shotgun (WGS) entry which is preliminary data.</text>
</comment>
<evidence type="ECO:0000313" key="7">
    <source>
        <dbReference type="EMBL" id="MCE7509736.1"/>
    </source>
</evidence>
<proteinExistence type="predicted"/>
<feature type="transmembrane region" description="Helical" evidence="6">
    <location>
        <begin position="284"/>
        <end position="309"/>
    </location>
</feature>
<comment type="subcellular location">
    <subcellularLocation>
        <location evidence="1">Cell inner membrane</location>
        <topology evidence="1">Multi-pass membrane protein</topology>
    </subcellularLocation>
</comment>
<evidence type="ECO:0000256" key="6">
    <source>
        <dbReference type="SAM" id="Phobius"/>
    </source>
</evidence>
<feature type="transmembrane region" description="Helical" evidence="6">
    <location>
        <begin position="54"/>
        <end position="73"/>
    </location>
</feature>
<feature type="transmembrane region" description="Helical" evidence="6">
    <location>
        <begin position="235"/>
        <end position="252"/>
    </location>
</feature>
<keyword evidence="2" id="KW-1003">Cell membrane</keyword>
<name>A0A9Q3W6M4_9GAMM</name>
<evidence type="ECO:0000313" key="8">
    <source>
        <dbReference type="Proteomes" id="UP001107961"/>
    </source>
</evidence>
<dbReference type="CDD" id="cd06581">
    <property type="entry name" value="TM_PBP1_LivM_like"/>
    <property type="match status" value="1"/>
</dbReference>
<dbReference type="Pfam" id="PF02653">
    <property type="entry name" value="BPD_transp_2"/>
    <property type="match status" value="1"/>
</dbReference>
<feature type="transmembrane region" description="Helical" evidence="6">
    <location>
        <begin position="112"/>
        <end position="129"/>
    </location>
</feature>
<dbReference type="GO" id="GO:0015658">
    <property type="term" value="F:branched-chain amino acid transmembrane transporter activity"/>
    <property type="evidence" value="ECO:0007669"/>
    <property type="project" value="InterPro"/>
</dbReference>
<keyword evidence="4 6" id="KW-1133">Transmembrane helix</keyword>
<protein>
    <submittedName>
        <fullName evidence="7">Branched-chain amino acid ABC transporter permease</fullName>
    </submittedName>
</protein>
<dbReference type="GO" id="GO:0005886">
    <property type="term" value="C:plasma membrane"/>
    <property type="evidence" value="ECO:0007669"/>
    <property type="project" value="UniProtKB-SubCell"/>
</dbReference>
<dbReference type="InterPro" id="IPR043428">
    <property type="entry name" value="LivM-like"/>
</dbReference>
<sequence length="429" mass="46463">MRYALIAILALLALLIIAPPLLGTGWQYALINALIAALFAAAFNLLVGQGGMLSFGHAAYFGVGAFTVIHLMQSVEYGDIPFPTVLLPLAGAAVSLLCGALAGFFATMRSGVYFALVTLALAELLHSLAPHWDEMFGGEAGLSSMRMPSLGFTFGSTLEVYYLTLSWVVICIGLLYAYTRTPFGRLTLALRDNEQRIRFMGFNAHGTKIVVFAISAMFSGVAGSLMAISNETANYSVFSTQVSALVVLHTFVGGSTIFFGPIVGACVLSLFTFVVSGVTHSWMLYQGIIFVLVMLFAPKGIGGVIQAHIEQRHALPWKRLAAPYTLATLAGLMVSCATVFVVQSLEIVLSREYAAAVARTGEYAPYTVFAREWQVFHPFTWLFPVLLLVPGLYLLRRAFARIQTLWDKDDDDDNGDIAAAPRELMEGGH</sequence>
<accession>A0A9Q3W6M4</accession>
<feature type="transmembrane region" description="Helical" evidence="6">
    <location>
        <begin position="257"/>
        <end position="278"/>
    </location>
</feature>
<feature type="transmembrane region" description="Helical" evidence="6">
    <location>
        <begin position="375"/>
        <end position="395"/>
    </location>
</feature>
<feature type="transmembrane region" description="Helical" evidence="6">
    <location>
        <begin position="209"/>
        <end position="229"/>
    </location>
</feature>
<keyword evidence="5 6" id="KW-0472">Membrane</keyword>